<dbReference type="Pfam" id="PF01156">
    <property type="entry name" value="IU_nuc_hydro"/>
    <property type="match status" value="1"/>
</dbReference>
<evidence type="ECO:0000313" key="4">
    <source>
        <dbReference type="EMBL" id="SVA20755.1"/>
    </source>
</evidence>
<dbReference type="GO" id="GO:0006152">
    <property type="term" value="P:purine nucleoside catabolic process"/>
    <property type="evidence" value="ECO:0007669"/>
    <property type="project" value="TreeGrafter"/>
</dbReference>
<reference evidence="4" key="1">
    <citation type="submission" date="2018-05" db="EMBL/GenBank/DDBJ databases">
        <authorList>
            <person name="Lanie J.A."/>
            <person name="Ng W.-L."/>
            <person name="Kazmierczak K.M."/>
            <person name="Andrzejewski T.M."/>
            <person name="Davidsen T.M."/>
            <person name="Wayne K.J."/>
            <person name="Tettelin H."/>
            <person name="Glass J.I."/>
            <person name="Rusch D."/>
            <person name="Podicherti R."/>
            <person name="Tsui H.-C.T."/>
            <person name="Winkler M.E."/>
        </authorList>
    </citation>
    <scope>NUCLEOTIDE SEQUENCE</scope>
</reference>
<evidence type="ECO:0000256" key="2">
    <source>
        <dbReference type="ARBA" id="ARBA00023295"/>
    </source>
</evidence>
<accession>A0A381TXM6</accession>
<sequence>MANMNPNKSVIIDCDPGIDDAAALFMALASDKLDVVALTTVFGNVGLDQTTINALKILEVSGNEKIPVYKGAGRTFDFKNPVDARHIHGNDGLGDASIPEPSITHKAKHAVNATIDIANEYDGKITYIALGRLTNLALALSLDPALVDLISEVVVMGGAIHQPGNATPVASANLYGDVMAAAVVYASGLNIAQIGLDVCNKVEISVLEQEKIWNLGSPVSNFLKKITPFIQSAYGKIGQAKEGAVRYNDMPAVGYAIDDSLFTCERLKIVIETEGKYTRGQTVDGSRRNFIDDANSVNVALEVDDVNLKKLWFKTISTY</sequence>
<feature type="domain" description="Inosine/uridine-preferring nucleoside hydrolase" evidence="3">
    <location>
        <begin position="10"/>
        <end position="306"/>
    </location>
</feature>
<gene>
    <name evidence="4" type="ORF">METZ01_LOCUS73609</name>
</gene>
<dbReference type="GO" id="GO:0008477">
    <property type="term" value="F:purine nucleosidase activity"/>
    <property type="evidence" value="ECO:0007669"/>
    <property type="project" value="TreeGrafter"/>
</dbReference>
<dbReference type="PANTHER" id="PTHR12304">
    <property type="entry name" value="INOSINE-URIDINE PREFERRING NUCLEOSIDE HYDROLASE"/>
    <property type="match status" value="1"/>
</dbReference>
<dbReference type="Gene3D" id="3.90.245.10">
    <property type="entry name" value="Ribonucleoside hydrolase-like"/>
    <property type="match status" value="1"/>
</dbReference>
<dbReference type="GO" id="GO:0005829">
    <property type="term" value="C:cytosol"/>
    <property type="evidence" value="ECO:0007669"/>
    <property type="project" value="TreeGrafter"/>
</dbReference>
<organism evidence="4">
    <name type="scientific">marine metagenome</name>
    <dbReference type="NCBI Taxonomy" id="408172"/>
    <lineage>
        <taxon>unclassified sequences</taxon>
        <taxon>metagenomes</taxon>
        <taxon>ecological metagenomes</taxon>
    </lineage>
</organism>
<dbReference type="InterPro" id="IPR036452">
    <property type="entry name" value="Ribo_hydro-like"/>
</dbReference>
<dbReference type="AlphaFoldDB" id="A0A381TXM6"/>
<name>A0A381TXM6_9ZZZZ</name>
<dbReference type="InterPro" id="IPR001910">
    <property type="entry name" value="Inosine/uridine_hydrolase_dom"/>
</dbReference>
<keyword evidence="1" id="KW-0378">Hydrolase</keyword>
<dbReference type="EMBL" id="UINC01005348">
    <property type="protein sequence ID" value="SVA20755.1"/>
    <property type="molecule type" value="Genomic_DNA"/>
</dbReference>
<dbReference type="PANTHER" id="PTHR12304:SF4">
    <property type="entry name" value="URIDINE NUCLEOSIDASE"/>
    <property type="match status" value="1"/>
</dbReference>
<evidence type="ECO:0000256" key="1">
    <source>
        <dbReference type="ARBA" id="ARBA00022801"/>
    </source>
</evidence>
<dbReference type="SUPFAM" id="SSF53590">
    <property type="entry name" value="Nucleoside hydrolase"/>
    <property type="match status" value="1"/>
</dbReference>
<protein>
    <recommendedName>
        <fullName evidence="3">Inosine/uridine-preferring nucleoside hydrolase domain-containing protein</fullName>
    </recommendedName>
</protein>
<proteinExistence type="predicted"/>
<dbReference type="InterPro" id="IPR023186">
    <property type="entry name" value="IUNH"/>
</dbReference>
<keyword evidence="2" id="KW-0326">Glycosidase</keyword>
<evidence type="ECO:0000259" key="3">
    <source>
        <dbReference type="Pfam" id="PF01156"/>
    </source>
</evidence>